<dbReference type="Pfam" id="PF03473">
    <property type="entry name" value="MOSC"/>
    <property type="match status" value="1"/>
</dbReference>
<dbReference type="OrthoDB" id="414853at2759"/>
<keyword evidence="4" id="KW-1185">Reference proteome</keyword>
<dbReference type="Gene3D" id="2.40.33.20">
    <property type="entry name" value="PK beta-barrel domain-like"/>
    <property type="match status" value="1"/>
</dbReference>
<dbReference type="Proteomes" id="UP000095751">
    <property type="component" value="Unassembled WGS sequence"/>
</dbReference>
<gene>
    <name evidence="3" type="ORF">FRACYDRAFT_233808</name>
</gene>
<dbReference type="GO" id="GO:0003824">
    <property type="term" value="F:catalytic activity"/>
    <property type="evidence" value="ECO:0007669"/>
    <property type="project" value="InterPro"/>
</dbReference>
<evidence type="ECO:0000313" key="4">
    <source>
        <dbReference type="Proteomes" id="UP000095751"/>
    </source>
</evidence>
<dbReference type="PANTHER" id="PTHR36930">
    <property type="entry name" value="METAL-SULFUR CLUSTER BIOSYNTHESIS PROTEINS YUAD-RELATED"/>
    <property type="match status" value="1"/>
</dbReference>
<evidence type="ECO:0000256" key="1">
    <source>
        <dbReference type="SAM" id="MobiDB-lite"/>
    </source>
</evidence>
<feature type="compositionally biased region" description="Low complexity" evidence="1">
    <location>
        <begin position="9"/>
        <end position="21"/>
    </location>
</feature>
<dbReference type="SUPFAM" id="SSF50800">
    <property type="entry name" value="PK beta-barrel domain-like"/>
    <property type="match status" value="1"/>
</dbReference>
<dbReference type="GO" id="GO:0030151">
    <property type="term" value="F:molybdenum ion binding"/>
    <property type="evidence" value="ECO:0007669"/>
    <property type="project" value="InterPro"/>
</dbReference>
<sequence length="301" mass="33058">MTMEEQALSSSSSSPIAAPVTASPPPPPTIGGKIEALYISSKSVKPMESRQVVTLIPGIGIDGDRYATTLQNGTHSAKFMQEPGRQITIVSADAIETAFERTGMRPLQSLNELRRNVVIRGITENELNNMVGSKIKLGNSLLFVHRRNVPCKYREAQCKRPGLMNNTWGSCGINCEILPHNNENDNDKDASEKGKIHVGDTISIVPDSYEPERINVGRKPPSFFIRPADKSLKDVMGDIIPVKIAILCCLIDPVGFQRAEDSYNSVGQRFFSPQSYQAGLLIKSVRLPLLTVLVLSLRTKE</sequence>
<dbReference type="PROSITE" id="PS51340">
    <property type="entry name" value="MOSC"/>
    <property type="match status" value="1"/>
</dbReference>
<protein>
    <recommendedName>
        <fullName evidence="2">MOSC domain-containing protein</fullName>
    </recommendedName>
</protein>
<dbReference type="PANTHER" id="PTHR36930:SF1">
    <property type="entry name" value="MOSC DOMAIN-CONTAINING PROTEIN"/>
    <property type="match status" value="1"/>
</dbReference>
<dbReference type="InterPro" id="IPR052716">
    <property type="entry name" value="MOSC_domain"/>
</dbReference>
<accession>A0A1E7FZR2</accession>
<evidence type="ECO:0000259" key="2">
    <source>
        <dbReference type="PROSITE" id="PS51340"/>
    </source>
</evidence>
<evidence type="ECO:0000313" key="3">
    <source>
        <dbReference type="EMBL" id="OEU23636.1"/>
    </source>
</evidence>
<dbReference type="EMBL" id="KV784353">
    <property type="protein sequence ID" value="OEU23636.1"/>
    <property type="molecule type" value="Genomic_DNA"/>
</dbReference>
<dbReference type="InParanoid" id="A0A1E7FZR2"/>
<reference evidence="3 4" key="1">
    <citation type="submission" date="2016-09" db="EMBL/GenBank/DDBJ databases">
        <title>Extensive genetic diversity and differential bi-allelic expression allows diatom success in the polar Southern Ocean.</title>
        <authorList>
            <consortium name="DOE Joint Genome Institute"/>
            <person name="Mock T."/>
            <person name="Otillar R.P."/>
            <person name="Strauss J."/>
            <person name="Dupont C."/>
            <person name="Frickenhaus S."/>
            <person name="Maumus F."/>
            <person name="Mcmullan M."/>
            <person name="Sanges R."/>
            <person name="Schmutz J."/>
            <person name="Toseland A."/>
            <person name="Valas R."/>
            <person name="Veluchamy A."/>
            <person name="Ward B.J."/>
            <person name="Allen A."/>
            <person name="Barry K."/>
            <person name="Falciatore A."/>
            <person name="Ferrante M."/>
            <person name="Fortunato A.E."/>
            <person name="Gloeckner G."/>
            <person name="Gruber A."/>
            <person name="Hipkin R."/>
            <person name="Janech M."/>
            <person name="Kroth P."/>
            <person name="Leese F."/>
            <person name="Lindquist E."/>
            <person name="Lyon B.R."/>
            <person name="Martin J."/>
            <person name="Mayer C."/>
            <person name="Parker M."/>
            <person name="Quesneville H."/>
            <person name="Raymond J."/>
            <person name="Uhlig C."/>
            <person name="Valentin K.U."/>
            <person name="Worden A.Z."/>
            <person name="Armbrust E.V."/>
            <person name="Bowler C."/>
            <person name="Green B."/>
            <person name="Moulton V."/>
            <person name="Van Oosterhout C."/>
            <person name="Grigoriev I."/>
        </authorList>
    </citation>
    <scope>NUCLEOTIDE SEQUENCE [LARGE SCALE GENOMIC DNA]</scope>
    <source>
        <strain evidence="3 4">CCMP1102</strain>
    </source>
</reference>
<feature type="region of interest" description="Disordered" evidence="1">
    <location>
        <begin position="1"/>
        <end position="29"/>
    </location>
</feature>
<feature type="domain" description="MOSC" evidence="2">
    <location>
        <begin position="45"/>
        <end position="205"/>
    </location>
</feature>
<proteinExistence type="predicted"/>
<dbReference type="KEGG" id="fcy:FRACYDRAFT_233808"/>
<dbReference type="GO" id="GO:0030170">
    <property type="term" value="F:pyridoxal phosphate binding"/>
    <property type="evidence" value="ECO:0007669"/>
    <property type="project" value="InterPro"/>
</dbReference>
<name>A0A1E7FZR2_9STRA</name>
<organism evidence="3 4">
    <name type="scientific">Fragilariopsis cylindrus CCMP1102</name>
    <dbReference type="NCBI Taxonomy" id="635003"/>
    <lineage>
        <taxon>Eukaryota</taxon>
        <taxon>Sar</taxon>
        <taxon>Stramenopiles</taxon>
        <taxon>Ochrophyta</taxon>
        <taxon>Bacillariophyta</taxon>
        <taxon>Bacillariophyceae</taxon>
        <taxon>Bacillariophycidae</taxon>
        <taxon>Bacillariales</taxon>
        <taxon>Bacillariaceae</taxon>
        <taxon>Fragilariopsis</taxon>
    </lineage>
</organism>
<dbReference type="InterPro" id="IPR005302">
    <property type="entry name" value="MoCF_Sase_C"/>
</dbReference>
<dbReference type="InterPro" id="IPR011037">
    <property type="entry name" value="Pyrv_Knase-like_insert_dom_sf"/>
</dbReference>
<dbReference type="AlphaFoldDB" id="A0A1E7FZR2"/>